<name>A0A3D8YIR8_STAPS</name>
<evidence type="ECO:0000313" key="3">
    <source>
        <dbReference type="Proteomes" id="UP000256409"/>
    </source>
</evidence>
<dbReference type="InterPro" id="IPR036225">
    <property type="entry name" value="SRP/SRP_N"/>
</dbReference>
<accession>A0A3D8YIR8</accession>
<dbReference type="Pfam" id="PF02881">
    <property type="entry name" value="SRP54_N"/>
    <property type="match status" value="1"/>
</dbReference>
<evidence type="ECO:0000259" key="1">
    <source>
        <dbReference type="SMART" id="SM00963"/>
    </source>
</evidence>
<feature type="domain" description="Signal recognition particle SRP54 helical bundle" evidence="1">
    <location>
        <begin position="1"/>
        <end position="61"/>
    </location>
</feature>
<feature type="non-terminal residue" evidence="2">
    <location>
        <position position="61"/>
    </location>
</feature>
<dbReference type="EMBL" id="QQPC01000358">
    <property type="protein sequence ID" value="REA79245.1"/>
    <property type="molecule type" value="Genomic_DNA"/>
</dbReference>
<dbReference type="RefSeq" id="WP_181894153.1">
    <property type="nucleotide sequence ID" value="NZ_QQPC01000358.1"/>
</dbReference>
<sequence length="61" mass="6602">MFGNLTESISNVFSKIQGKKVLTDKDITDSLLTIKEALLSADVSLEAADKFLEEATNRAIG</sequence>
<gene>
    <name evidence="2" type="ORF">DV961_14370</name>
</gene>
<organism evidence="2 3">
    <name type="scientific">Staphylococcus pseudintermedius</name>
    <dbReference type="NCBI Taxonomy" id="283734"/>
    <lineage>
        <taxon>Bacteria</taxon>
        <taxon>Bacillati</taxon>
        <taxon>Bacillota</taxon>
        <taxon>Bacilli</taxon>
        <taxon>Bacillales</taxon>
        <taxon>Staphylococcaceae</taxon>
        <taxon>Staphylococcus</taxon>
        <taxon>Staphylococcus intermedius group</taxon>
    </lineage>
</organism>
<dbReference type="InterPro" id="IPR013822">
    <property type="entry name" value="Signal_recog_particl_SRP54_hlx"/>
</dbReference>
<dbReference type="GO" id="GO:0005525">
    <property type="term" value="F:GTP binding"/>
    <property type="evidence" value="ECO:0007669"/>
    <property type="project" value="InterPro"/>
</dbReference>
<dbReference type="AlphaFoldDB" id="A0A3D8YIR8"/>
<protein>
    <submittedName>
        <fullName evidence="2">Signal recognition particle protein</fullName>
    </submittedName>
</protein>
<dbReference type="GO" id="GO:0006614">
    <property type="term" value="P:SRP-dependent cotranslational protein targeting to membrane"/>
    <property type="evidence" value="ECO:0007669"/>
    <property type="project" value="InterPro"/>
</dbReference>
<evidence type="ECO:0000313" key="2">
    <source>
        <dbReference type="EMBL" id="REA79245.1"/>
    </source>
</evidence>
<dbReference type="InterPro" id="IPR042101">
    <property type="entry name" value="SRP54_N_sf"/>
</dbReference>
<dbReference type="Gene3D" id="1.20.120.140">
    <property type="entry name" value="Signal recognition particle SRP54, nucleotide-binding domain"/>
    <property type="match status" value="1"/>
</dbReference>
<reference evidence="3" key="1">
    <citation type="journal article" date="2018" name="Vet. Microbiol.">
        <title>Molecular epidemiology of methicillin-resistant staphylococci amongst veterinary personnel, personnel-owned pets, patients and the hospital environment of two companion animal veterinary hospitals.</title>
        <authorList>
            <person name="Worthing K.A."/>
            <person name="Brown J."/>
            <person name="Gerber L."/>
            <person name="Abraham S."/>
            <person name="Trott D."/>
            <person name="Norris J.M."/>
        </authorList>
    </citation>
    <scope>NUCLEOTIDE SEQUENCE [LARGE SCALE GENOMIC DNA]</scope>
    <source>
        <strain evidence="3">ST496-2</strain>
    </source>
</reference>
<dbReference type="SMART" id="SM00963">
    <property type="entry name" value="SRP54_N"/>
    <property type="match status" value="1"/>
</dbReference>
<proteinExistence type="predicted"/>
<comment type="caution">
    <text evidence="2">The sequence shown here is derived from an EMBL/GenBank/DDBJ whole genome shotgun (WGS) entry which is preliminary data.</text>
</comment>
<dbReference type="SUPFAM" id="SSF47364">
    <property type="entry name" value="Domain of the SRP/SRP receptor G-proteins"/>
    <property type="match status" value="1"/>
</dbReference>
<dbReference type="Proteomes" id="UP000256409">
    <property type="component" value="Unassembled WGS sequence"/>
</dbReference>